<dbReference type="Gene3D" id="3.40.190.10">
    <property type="entry name" value="Periplasmic binding protein-like II"/>
    <property type="match status" value="1"/>
</dbReference>
<dbReference type="eggNOG" id="COG2885">
    <property type="taxonomic scope" value="Bacteria"/>
</dbReference>
<dbReference type="STRING" id="1219077.VAZ01S_055_00080"/>
<dbReference type="RefSeq" id="WP_021710628.1">
    <property type="nucleotide sequence ID" value="NZ_BAOB01000611.1"/>
</dbReference>
<accession>U3AUG5</accession>
<dbReference type="PANTHER" id="PTHR30024">
    <property type="entry name" value="ALIPHATIC SULFONATES-BINDING PROTEIN-RELATED"/>
    <property type="match status" value="1"/>
</dbReference>
<reference evidence="8 9" key="1">
    <citation type="submission" date="2013-09" db="EMBL/GenBank/DDBJ databases">
        <title>Whole genome shotgun sequence of Vibrio azureus NBRC 104587.</title>
        <authorList>
            <person name="Isaki S."/>
            <person name="Hosoyama A."/>
            <person name="Numata M."/>
            <person name="Hashimoto M."/>
            <person name="Hosoyama Y."/>
            <person name="Tsuchikane K."/>
            <person name="Noguchi M."/>
            <person name="Hirakata S."/>
            <person name="Ichikawa N."/>
            <person name="Ohji S."/>
            <person name="Yamazoe A."/>
            <person name="Fujita N."/>
        </authorList>
    </citation>
    <scope>NUCLEOTIDE SEQUENCE [LARGE SCALE GENOMIC DNA]</scope>
    <source>
        <strain evidence="8 9">NBRC 104587</strain>
    </source>
</reference>
<evidence type="ECO:0000256" key="1">
    <source>
        <dbReference type="ARBA" id="ARBA00004370"/>
    </source>
</evidence>
<dbReference type="InterPro" id="IPR036737">
    <property type="entry name" value="OmpA-like_sf"/>
</dbReference>
<dbReference type="PANTHER" id="PTHR30024:SF47">
    <property type="entry name" value="TAURINE-BINDING PERIPLASMIC PROTEIN"/>
    <property type="match status" value="1"/>
</dbReference>
<dbReference type="Pfam" id="PF00691">
    <property type="entry name" value="OmpA"/>
    <property type="match status" value="1"/>
</dbReference>
<keyword evidence="9" id="KW-1185">Reference proteome</keyword>
<evidence type="ECO:0000313" key="9">
    <source>
        <dbReference type="Proteomes" id="UP000016567"/>
    </source>
</evidence>
<dbReference type="GO" id="GO:0042597">
    <property type="term" value="C:periplasmic space"/>
    <property type="evidence" value="ECO:0007669"/>
    <property type="project" value="UniProtKB-SubCell"/>
</dbReference>
<evidence type="ECO:0000256" key="2">
    <source>
        <dbReference type="ARBA" id="ARBA00004418"/>
    </source>
</evidence>
<comment type="subcellular location">
    <subcellularLocation>
        <location evidence="1">Membrane</location>
    </subcellularLocation>
    <subcellularLocation>
        <location evidence="2">Periplasm</location>
    </subcellularLocation>
</comment>
<evidence type="ECO:0000256" key="3">
    <source>
        <dbReference type="ARBA" id="ARBA00010742"/>
    </source>
</evidence>
<keyword evidence="4" id="KW-0732">Signal</keyword>
<dbReference type="PRINTS" id="PR01021">
    <property type="entry name" value="OMPADOMAIN"/>
</dbReference>
<dbReference type="GO" id="GO:0016020">
    <property type="term" value="C:membrane"/>
    <property type="evidence" value="ECO:0007669"/>
    <property type="project" value="UniProtKB-SubCell"/>
</dbReference>
<dbReference type="InterPro" id="IPR006665">
    <property type="entry name" value="OmpA-like"/>
</dbReference>
<dbReference type="PROSITE" id="PS51123">
    <property type="entry name" value="OMPA_2"/>
    <property type="match status" value="1"/>
</dbReference>
<evidence type="ECO:0000256" key="6">
    <source>
        <dbReference type="PROSITE-ProRule" id="PRU00473"/>
    </source>
</evidence>
<comment type="similarity">
    <text evidence="3">Belongs to the bacterial solute-binding protein SsuA/TauA family.</text>
</comment>
<comment type="caution">
    <text evidence="8">The sequence shown here is derived from an EMBL/GenBank/DDBJ whole genome shotgun (WGS) entry which is preliminary data.</text>
</comment>
<evidence type="ECO:0000259" key="7">
    <source>
        <dbReference type="PROSITE" id="PS51123"/>
    </source>
</evidence>
<organism evidence="8 9">
    <name type="scientific">Vibrio azureus NBRC 104587</name>
    <dbReference type="NCBI Taxonomy" id="1219077"/>
    <lineage>
        <taxon>Bacteria</taxon>
        <taxon>Pseudomonadati</taxon>
        <taxon>Pseudomonadota</taxon>
        <taxon>Gammaproteobacteria</taxon>
        <taxon>Vibrionales</taxon>
        <taxon>Vibrionaceae</taxon>
        <taxon>Vibrio</taxon>
    </lineage>
</organism>
<proteinExistence type="inferred from homology"/>
<evidence type="ECO:0000313" key="8">
    <source>
        <dbReference type="EMBL" id="GAD76882.1"/>
    </source>
</evidence>
<dbReference type="Proteomes" id="UP000016567">
    <property type="component" value="Unassembled WGS sequence"/>
</dbReference>
<dbReference type="OrthoDB" id="9815602at2"/>
<dbReference type="Gene3D" id="3.30.1330.60">
    <property type="entry name" value="OmpA-like domain"/>
    <property type="match status" value="1"/>
</dbReference>
<evidence type="ECO:0000256" key="5">
    <source>
        <dbReference type="ARBA" id="ARBA00023136"/>
    </source>
</evidence>
<evidence type="ECO:0000256" key="4">
    <source>
        <dbReference type="ARBA" id="ARBA00022729"/>
    </source>
</evidence>
<gene>
    <name evidence="8" type="ORF">VAZ01S_055_00080</name>
</gene>
<dbReference type="EMBL" id="BATL01000055">
    <property type="protein sequence ID" value="GAD76882.1"/>
    <property type="molecule type" value="Genomic_DNA"/>
</dbReference>
<dbReference type="eggNOG" id="COG0715">
    <property type="taxonomic scope" value="Bacteria"/>
</dbReference>
<dbReference type="CDD" id="cd07185">
    <property type="entry name" value="OmpA_C-like"/>
    <property type="match status" value="1"/>
</dbReference>
<sequence length="511" mass="57045">MNKGIAVVVLVFGMVGLFLFKSFSDDRSEAHTVATSDAQSIHDTVRIGVDSWVGYYPLCSRNFKANLRNDGIRSVCDNNPSLEERFEQLKKGEIDFAVSSIDAYLALGKKVQYPGTIVAIIDESKGGDALLAWGDSVSSIDDLKNHSSLRVALATDSPSEQLVRSLAVHFDVSTFKRRGDWLIATNSAEEAAEKLKNHEVDAAVVWEPYVTKSLGVEGIKKILGTEDTEHLIVDVLLVNRDFAKNKPEIVHSVLEKYFDALKFYKNSPDSLVRELQKSTGLDKPDVQAMLKGVKWIDLYSNIYDWFSTLDTVSGNEYLVSVIENDLDILRSTGVLKQNPLPDENPYLITQSSFIDELFRKKTGGSHTEQPHSNMAIKFNKLTDEQWADLHEVGTLKVRNIHFSRSSSALSLEAKRMLDEAAKDLAHYPNFRISVKGHTGILGDPKANKALSQDRADAVVRYLTITHGIEEERIRAIGIGADEPLSRKPNESHRAYKYRLPRVELILKAGTL</sequence>
<dbReference type="AlphaFoldDB" id="U3AUG5"/>
<protein>
    <recommendedName>
        <fullName evidence="7">OmpA-like domain-containing protein</fullName>
    </recommendedName>
</protein>
<feature type="domain" description="OmpA-like" evidence="7">
    <location>
        <begin position="389"/>
        <end position="510"/>
    </location>
</feature>
<name>U3AUG5_9VIBR</name>
<dbReference type="SUPFAM" id="SSF103088">
    <property type="entry name" value="OmpA-like"/>
    <property type="match status" value="1"/>
</dbReference>
<dbReference type="SUPFAM" id="SSF53850">
    <property type="entry name" value="Periplasmic binding protein-like II"/>
    <property type="match status" value="1"/>
</dbReference>
<keyword evidence="5 6" id="KW-0472">Membrane</keyword>
<dbReference type="InterPro" id="IPR006664">
    <property type="entry name" value="OMP_bac"/>
</dbReference>